<gene>
    <name evidence="2" type="ORF">FB473_001709</name>
</gene>
<dbReference type="EMBL" id="JAAMOZ010000001">
    <property type="protein sequence ID" value="NIH57064.1"/>
    <property type="molecule type" value="Genomic_DNA"/>
</dbReference>
<dbReference type="PANTHER" id="PTHR42956:SF1">
    <property type="entry name" value="NITROGENASE IRON-MOLYBDENUM COFACTOR BIOSYNTHESIS PROTEIN NIFE"/>
    <property type="match status" value="1"/>
</dbReference>
<proteinExistence type="predicted"/>
<dbReference type="SUPFAM" id="SSF53807">
    <property type="entry name" value="Helical backbone' metal receptor"/>
    <property type="match status" value="1"/>
</dbReference>
<evidence type="ECO:0000259" key="1">
    <source>
        <dbReference type="Pfam" id="PF00148"/>
    </source>
</evidence>
<dbReference type="Pfam" id="PF00148">
    <property type="entry name" value="Oxidored_nitro"/>
    <property type="match status" value="1"/>
</dbReference>
<sequence>MGGYIEQPRFSCALAGQQTVLAIPRALPVVHAGPGCSGKVFAFSATNAGFQGEGYGGGGAVSSTNTGETDVVFGGEPKLERFVGNALRVLDGDLFVILSGCTSGLIGDDVVRVAQQYARDGHPVIGAETPGFRGNSYVGHEIVVHEIIDQFVGDVTPAVRPGLVNVFASVPPQNPFWRGDLAEIKRVLEGIGLQVNILFGAGSAGISEWRDLPNAQFNLVLSPWVGLDAAELAEKKYGTPYLHLPFLPIGPELTGKTLRTIADFAGLPAGPVEEFIAHEELVFYDYFVSTADFVADYRNMIPSELYVVGDSAYALGATAFLVNELGFVPEGIYLTDDPPENRQSDIRQALSDIVADLGDGDPVPRFEIDGRAIQDSIRTRLHGSTKALILGSTWEDYLARETGNLSLHLSLPITNDVVIDRSYAGYRGGLRLMEDVYTSIFKAGDIADTTLTRNKQ</sequence>
<keyword evidence="2" id="KW-0560">Oxidoreductase</keyword>
<dbReference type="EC" id="1.18.6.1" evidence="2"/>
<feature type="domain" description="Nitrogenase/oxidoreductase component 1" evidence="1">
    <location>
        <begin position="19"/>
        <end position="440"/>
    </location>
</feature>
<protein>
    <submittedName>
        <fullName evidence="2">Nitrogenase molybdenum-iron protein beta chain</fullName>
        <ecNumber evidence="2">1.18.6.1</ecNumber>
    </submittedName>
</protein>
<dbReference type="InterPro" id="IPR049939">
    <property type="entry name" value="NifE-like"/>
</dbReference>
<keyword evidence="3" id="KW-1185">Reference proteome</keyword>
<reference evidence="2 3" key="1">
    <citation type="submission" date="2020-02" db="EMBL/GenBank/DDBJ databases">
        <title>Sequencing the genomes of 1000 actinobacteria strains.</title>
        <authorList>
            <person name="Klenk H.-P."/>
        </authorList>
    </citation>
    <scope>NUCLEOTIDE SEQUENCE [LARGE SCALE GENOMIC DNA]</scope>
    <source>
        <strain evidence="2 3">DSM 19609</strain>
    </source>
</reference>
<evidence type="ECO:0000313" key="3">
    <source>
        <dbReference type="Proteomes" id="UP000749311"/>
    </source>
</evidence>
<dbReference type="PANTHER" id="PTHR42956">
    <property type="entry name" value="NITROGENASE IRON-MOLYBDENUM COFACTOR BIOSYNTHESIS PROTEIN NIFE"/>
    <property type="match status" value="1"/>
</dbReference>
<dbReference type="GO" id="GO:0016163">
    <property type="term" value="F:nitrogenase activity"/>
    <property type="evidence" value="ECO:0007669"/>
    <property type="project" value="UniProtKB-EC"/>
</dbReference>
<organism evidence="2 3">
    <name type="scientific">Brooklawnia cerclae</name>
    <dbReference type="NCBI Taxonomy" id="349934"/>
    <lineage>
        <taxon>Bacteria</taxon>
        <taxon>Bacillati</taxon>
        <taxon>Actinomycetota</taxon>
        <taxon>Actinomycetes</taxon>
        <taxon>Propionibacteriales</taxon>
        <taxon>Propionibacteriaceae</taxon>
        <taxon>Brooklawnia</taxon>
    </lineage>
</organism>
<dbReference type="Proteomes" id="UP000749311">
    <property type="component" value="Unassembled WGS sequence"/>
</dbReference>
<dbReference type="RefSeq" id="WP_167166477.1">
    <property type="nucleotide sequence ID" value="NZ_BAAAOO010000011.1"/>
</dbReference>
<name>A0ABX0SFA3_9ACTN</name>
<comment type="caution">
    <text evidence="2">The sequence shown here is derived from an EMBL/GenBank/DDBJ whole genome shotgun (WGS) entry which is preliminary data.</text>
</comment>
<dbReference type="InterPro" id="IPR000510">
    <property type="entry name" value="Nase/OxRdtase_comp1"/>
</dbReference>
<evidence type="ECO:0000313" key="2">
    <source>
        <dbReference type="EMBL" id="NIH57064.1"/>
    </source>
</evidence>
<dbReference type="Gene3D" id="3.40.50.1980">
    <property type="entry name" value="Nitrogenase molybdenum iron protein domain"/>
    <property type="match status" value="3"/>
</dbReference>
<accession>A0ABX0SFA3</accession>